<keyword evidence="1" id="KW-0479">Metal-binding</keyword>
<dbReference type="RefSeq" id="WP_251835175.1">
    <property type="nucleotide sequence ID" value="NZ_JACSQG010000001.1"/>
</dbReference>
<sequence>MTPFDPAQRLAQLTEEYRKRAEAIRRDLTSKRDADFAEQAQERQNEEVLEALLAEAEAGLREVGLARQRLAEGHYGECQRCGEDVEEARLRALPAAALCLRCAALTK</sequence>
<evidence type="ECO:0000256" key="1">
    <source>
        <dbReference type="ARBA" id="ARBA00022723"/>
    </source>
</evidence>
<evidence type="ECO:0000313" key="7">
    <source>
        <dbReference type="EMBL" id="MBD7976423.1"/>
    </source>
</evidence>
<evidence type="ECO:0000259" key="6">
    <source>
        <dbReference type="Pfam" id="PF21173"/>
    </source>
</evidence>
<reference evidence="7 8" key="1">
    <citation type="submission" date="2020-08" db="EMBL/GenBank/DDBJ databases">
        <title>A Genomic Blueprint of the Chicken Gut Microbiome.</title>
        <authorList>
            <person name="Gilroy R."/>
            <person name="Ravi A."/>
            <person name="Getino M."/>
            <person name="Pursley I."/>
            <person name="Horton D.L."/>
            <person name="Alikhan N.-F."/>
            <person name="Baker D."/>
            <person name="Gharbi K."/>
            <person name="Hall N."/>
            <person name="Watson M."/>
            <person name="Adriaenssens E.M."/>
            <person name="Foster-Nyarko E."/>
            <person name="Jarju S."/>
            <person name="Secka A."/>
            <person name="Antonio M."/>
            <person name="Oren A."/>
            <person name="Chaudhuri R."/>
            <person name="La Ragione R.M."/>
            <person name="Hildebrand F."/>
            <person name="Pallen M.J."/>
        </authorList>
    </citation>
    <scope>NUCLEOTIDE SEQUENCE [LARGE SCALE GENOMIC DNA]</scope>
    <source>
        <strain evidence="7 8">Sa2CUA2</strain>
    </source>
</reference>
<feature type="zinc finger region" description="dksA C4-type" evidence="4">
    <location>
        <begin position="78"/>
        <end position="102"/>
    </location>
</feature>
<name>A0ABR8TLU0_9PSED</name>
<keyword evidence="8" id="KW-1185">Reference proteome</keyword>
<gene>
    <name evidence="7" type="ORF">H9642_04390</name>
</gene>
<comment type="caution">
    <text evidence="7">The sequence shown here is derived from an EMBL/GenBank/DDBJ whole genome shotgun (WGS) entry which is preliminary data.</text>
</comment>
<protein>
    <submittedName>
        <fullName evidence="7">TraR/DksA C4-type zinc finger protein</fullName>
    </submittedName>
</protein>
<evidence type="ECO:0000256" key="3">
    <source>
        <dbReference type="ARBA" id="ARBA00022833"/>
    </source>
</evidence>
<dbReference type="Pfam" id="PF21173">
    <property type="entry name" value="DksA-like_N"/>
    <property type="match status" value="1"/>
</dbReference>
<organism evidence="7 8">
    <name type="scientific">Serpens gallinarum</name>
    <dbReference type="NCBI Taxonomy" id="2763075"/>
    <lineage>
        <taxon>Bacteria</taxon>
        <taxon>Pseudomonadati</taxon>
        <taxon>Pseudomonadota</taxon>
        <taxon>Gammaproteobacteria</taxon>
        <taxon>Pseudomonadales</taxon>
        <taxon>Pseudomonadaceae</taxon>
        <taxon>Pseudomonas</taxon>
    </lineage>
</organism>
<dbReference type="EMBL" id="JACSQG010000001">
    <property type="protein sequence ID" value="MBD7976423.1"/>
    <property type="molecule type" value="Genomic_DNA"/>
</dbReference>
<feature type="domain" description="Zinc finger DksA/TraR C4-type" evidence="5">
    <location>
        <begin position="75"/>
        <end position="104"/>
    </location>
</feature>
<evidence type="ECO:0000256" key="2">
    <source>
        <dbReference type="ARBA" id="ARBA00022771"/>
    </source>
</evidence>
<dbReference type="InterPro" id="IPR048487">
    <property type="entry name" value="DksA-like_N"/>
</dbReference>
<dbReference type="PANTHER" id="PTHR33823">
    <property type="entry name" value="RNA POLYMERASE-BINDING TRANSCRIPTION FACTOR DKSA-RELATED"/>
    <property type="match status" value="1"/>
</dbReference>
<dbReference type="Proteomes" id="UP000611945">
    <property type="component" value="Unassembled WGS sequence"/>
</dbReference>
<accession>A0ABR8TLU0</accession>
<feature type="domain" description="DnaK suppressor protein-like N-terminal" evidence="6">
    <location>
        <begin position="10"/>
        <end position="69"/>
    </location>
</feature>
<evidence type="ECO:0000313" key="8">
    <source>
        <dbReference type="Proteomes" id="UP000611945"/>
    </source>
</evidence>
<evidence type="ECO:0000259" key="5">
    <source>
        <dbReference type="Pfam" id="PF01258"/>
    </source>
</evidence>
<dbReference type="Pfam" id="PF01258">
    <property type="entry name" value="zf-dskA_traR"/>
    <property type="match status" value="1"/>
</dbReference>
<evidence type="ECO:0000256" key="4">
    <source>
        <dbReference type="PROSITE-ProRule" id="PRU00510"/>
    </source>
</evidence>
<dbReference type="InterPro" id="IPR000962">
    <property type="entry name" value="Znf_DskA_TraR"/>
</dbReference>
<dbReference type="PROSITE" id="PS51128">
    <property type="entry name" value="ZF_DKSA_2"/>
    <property type="match status" value="1"/>
</dbReference>
<keyword evidence="2" id="KW-0863">Zinc-finger</keyword>
<dbReference type="Gene3D" id="1.20.120.910">
    <property type="entry name" value="DksA, coiled-coil domain"/>
    <property type="match status" value="1"/>
</dbReference>
<dbReference type="SUPFAM" id="SSF57716">
    <property type="entry name" value="Glucocorticoid receptor-like (DNA-binding domain)"/>
    <property type="match status" value="1"/>
</dbReference>
<dbReference type="PANTHER" id="PTHR33823:SF4">
    <property type="entry name" value="GENERAL STRESS PROTEIN 16O"/>
    <property type="match status" value="1"/>
</dbReference>
<keyword evidence="3" id="KW-0862">Zinc</keyword>
<proteinExistence type="predicted"/>